<evidence type="ECO:0000256" key="6">
    <source>
        <dbReference type="ARBA" id="ARBA00023027"/>
    </source>
</evidence>
<dbReference type="GO" id="GO:0005737">
    <property type="term" value="C:cytoplasm"/>
    <property type="evidence" value="ECO:0007669"/>
    <property type="project" value="UniProtKB-SubCell"/>
</dbReference>
<sequence>MAMPSEGFDANQLIVIAIGDPAGIGMEVTLKALASPSLPSKLHPQLVGCRKSLELTYAQLQAQGISPLANPKNLDIKDLPLKSTLKPGYPTAQSGAASFLWLTKATELLLKGRARALVTAPIAKHAWHAAGHHYPGQTERLKELVGADQASMLFTAISPQNGWRLNTLLATTHIPLAAVPKVLTPELVRAKLNVLKAFCQRFKTDPSIAVAGLNPHAGEQGQLGHEELKWLIPMLNKWKTEHPEIQLDGPLPPDTCWLSAAKAWHGNPCAQTPDGILALYHDQGLIPMKLLAFDSAVNTTLGLPFLRTSPDHGTAFDIAGKGCARADSMLAALKAAWELTESR</sequence>
<dbReference type="PANTHER" id="PTHR30004">
    <property type="entry name" value="4-HYDROXYTHREONINE-4-PHOSPHATE DEHYDROGENASE"/>
    <property type="match status" value="1"/>
</dbReference>
<dbReference type="EC" id="1.1.1.262" evidence="8"/>
<protein>
    <recommendedName>
        <fullName evidence="8">4-hydroxythreonine-4-phosphate dehydrogenase</fullName>
        <ecNumber evidence="8">1.1.1.262</ecNumber>
    </recommendedName>
    <alternativeName>
        <fullName evidence="8">4-(phosphohydroxy)-L-threonine dehydrogenase</fullName>
    </alternativeName>
</protein>
<dbReference type="GO" id="GO:0051287">
    <property type="term" value="F:NAD binding"/>
    <property type="evidence" value="ECO:0007669"/>
    <property type="project" value="InterPro"/>
</dbReference>
<comment type="subcellular location">
    <subcellularLocation>
        <location evidence="8">Cytoplasm</location>
    </subcellularLocation>
</comment>
<evidence type="ECO:0000256" key="2">
    <source>
        <dbReference type="ARBA" id="ARBA00022490"/>
    </source>
</evidence>
<evidence type="ECO:0000256" key="3">
    <source>
        <dbReference type="ARBA" id="ARBA00022723"/>
    </source>
</evidence>
<dbReference type="HOGENOM" id="CLU_040168_0_0_3"/>
<dbReference type="STRING" id="59922.P9303_00321"/>
<keyword evidence="7 8" id="KW-0664">Pyridoxine biosynthesis</keyword>
<accession>A2C5M9</accession>
<feature type="binding site" evidence="8">
    <location>
        <position position="216"/>
    </location>
    <ligand>
        <name>a divalent metal cation</name>
        <dbReference type="ChEBI" id="CHEBI:60240"/>
        <note>ligand shared between dimeric partners</note>
    </ligand>
</feature>
<dbReference type="GO" id="GO:0042823">
    <property type="term" value="P:pyridoxal phosphate biosynthetic process"/>
    <property type="evidence" value="ECO:0007669"/>
    <property type="project" value="UniProtKB-UniRule"/>
</dbReference>
<keyword evidence="5 8" id="KW-0560">Oxidoreductase</keyword>
<dbReference type="Pfam" id="PF04166">
    <property type="entry name" value="PdxA"/>
    <property type="match status" value="1"/>
</dbReference>
<dbReference type="NCBIfam" id="TIGR00557">
    <property type="entry name" value="pdxA"/>
    <property type="match status" value="1"/>
</dbReference>
<dbReference type="InterPro" id="IPR037510">
    <property type="entry name" value="PdxA"/>
</dbReference>
<dbReference type="Gene3D" id="3.40.718.10">
    <property type="entry name" value="Isopropylmalate Dehydrogenase"/>
    <property type="match status" value="1"/>
</dbReference>
<feature type="binding site" evidence="8">
    <location>
        <position position="281"/>
    </location>
    <ligand>
        <name>a divalent metal cation</name>
        <dbReference type="ChEBI" id="CHEBI:60240"/>
        <note>ligand shared between dimeric partners</note>
    </ligand>
</feature>
<feature type="binding site" evidence="8">
    <location>
        <position position="289"/>
    </location>
    <ligand>
        <name>substrate</name>
    </ligand>
</feature>
<evidence type="ECO:0000256" key="5">
    <source>
        <dbReference type="ARBA" id="ARBA00023002"/>
    </source>
</evidence>
<evidence type="ECO:0000256" key="1">
    <source>
        <dbReference type="ARBA" id="ARBA00009464"/>
    </source>
</evidence>
<dbReference type="AlphaFoldDB" id="A2C5M9"/>
<dbReference type="GO" id="GO:0046872">
    <property type="term" value="F:metal ion binding"/>
    <property type="evidence" value="ECO:0007669"/>
    <property type="project" value="UniProtKB-UniRule"/>
</dbReference>
<keyword evidence="4 8" id="KW-0521">NADP</keyword>
<dbReference type="HAMAP" id="MF_00536">
    <property type="entry name" value="PdxA"/>
    <property type="match status" value="1"/>
</dbReference>
<dbReference type="RefSeq" id="WP_011824722.1">
    <property type="nucleotide sequence ID" value="NC_008820.1"/>
</dbReference>
<dbReference type="GO" id="GO:0050570">
    <property type="term" value="F:4-hydroxythreonine-4-phosphate dehydrogenase activity"/>
    <property type="evidence" value="ECO:0007669"/>
    <property type="project" value="UniProtKB-UniRule"/>
</dbReference>
<comment type="miscellaneous">
    <text evidence="8">The active site is located at the dimer interface.</text>
</comment>
<gene>
    <name evidence="8 9" type="primary">pdxA</name>
    <name evidence="9" type="ordered locus">P9303_00321</name>
</gene>
<dbReference type="BioCyc" id="PMAR59922:G1G80-33-MONOMER"/>
<dbReference type="InterPro" id="IPR005255">
    <property type="entry name" value="PdxA_fam"/>
</dbReference>
<comment type="similarity">
    <text evidence="1">Belongs to the PdxA family. PdxA2 subfamily.</text>
</comment>
<feature type="binding site" evidence="8">
    <location>
        <position position="307"/>
    </location>
    <ligand>
        <name>substrate</name>
    </ligand>
</feature>
<feature type="binding site" evidence="8">
    <location>
        <position position="173"/>
    </location>
    <ligand>
        <name>a divalent metal cation</name>
        <dbReference type="ChEBI" id="CHEBI:60240"/>
        <note>ligand shared between dimeric partners</note>
    </ligand>
</feature>
<dbReference type="KEGG" id="pmf:P9303_00321"/>
<keyword evidence="6 8" id="KW-0520">NAD</keyword>
<comment type="catalytic activity">
    <reaction evidence="8">
        <text>4-(phosphooxy)-L-threonine + NAD(+) = 3-amino-2-oxopropyl phosphate + CO2 + NADH</text>
        <dbReference type="Rhea" id="RHEA:32275"/>
        <dbReference type="ChEBI" id="CHEBI:16526"/>
        <dbReference type="ChEBI" id="CHEBI:57279"/>
        <dbReference type="ChEBI" id="CHEBI:57540"/>
        <dbReference type="ChEBI" id="CHEBI:57945"/>
        <dbReference type="ChEBI" id="CHEBI:58452"/>
        <dbReference type="EC" id="1.1.1.262"/>
    </reaction>
</comment>
<comment type="pathway">
    <text evidence="8">Cofactor biosynthesis; pyridoxine 5'-phosphate biosynthesis; pyridoxine 5'-phosphate from D-erythrose 4-phosphate: step 4/5.</text>
</comment>
<dbReference type="SUPFAM" id="SSF53659">
    <property type="entry name" value="Isocitrate/Isopropylmalate dehydrogenase-like"/>
    <property type="match status" value="1"/>
</dbReference>
<dbReference type="GO" id="GO:0008615">
    <property type="term" value="P:pyridoxine biosynthetic process"/>
    <property type="evidence" value="ECO:0007669"/>
    <property type="project" value="UniProtKB-UniRule"/>
</dbReference>
<keyword evidence="3 8" id="KW-0479">Metal-binding</keyword>
<dbReference type="PANTHER" id="PTHR30004:SF6">
    <property type="entry name" value="D-THREONATE 4-PHOSPHATE DEHYDROGENASE"/>
    <property type="match status" value="1"/>
</dbReference>
<proteinExistence type="inferred from homology"/>
<comment type="caution">
    <text evidence="8">Lacks conserved residue(s) required for the propagation of feature annotation.</text>
</comment>
<comment type="subunit">
    <text evidence="8">Homodimer.</text>
</comment>
<comment type="cofactor">
    <cofactor evidence="8">
        <name>a divalent metal cation</name>
        <dbReference type="ChEBI" id="CHEBI:60240"/>
    </cofactor>
    <text evidence="8">Binds 1 divalent metal cation per subunit.</text>
</comment>
<evidence type="ECO:0000256" key="7">
    <source>
        <dbReference type="ARBA" id="ARBA00023096"/>
    </source>
</evidence>
<dbReference type="NCBIfam" id="NF002744">
    <property type="entry name" value="PRK02746.1"/>
    <property type="match status" value="1"/>
</dbReference>
<comment type="function">
    <text evidence="8">Catalyzes the NAD(P)-dependent oxidation of 4-(phosphooxy)-L-threonine (HTP) into 2-amino-3-oxo-4-(phosphooxy)butyric acid which spontaneously decarboxylates to form 3-amino-2-oxopropyl phosphate (AHAP).</text>
</comment>
<feature type="binding site" evidence="8">
    <location>
        <position position="138"/>
    </location>
    <ligand>
        <name>substrate</name>
    </ligand>
</feature>
<evidence type="ECO:0000256" key="4">
    <source>
        <dbReference type="ARBA" id="ARBA00022857"/>
    </source>
</evidence>
<name>A2C5M9_PROM3</name>
<keyword evidence="2 8" id="KW-0963">Cytoplasm</keyword>
<evidence type="ECO:0000256" key="8">
    <source>
        <dbReference type="HAMAP-Rule" id="MF_00536"/>
    </source>
</evidence>
<feature type="binding site" evidence="8">
    <location>
        <position position="298"/>
    </location>
    <ligand>
        <name>substrate</name>
    </ligand>
</feature>
<dbReference type="EMBL" id="CP000554">
    <property type="protein sequence ID" value="ABM76789.1"/>
    <property type="molecule type" value="Genomic_DNA"/>
</dbReference>
<evidence type="ECO:0000313" key="10">
    <source>
        <dbReference type="Proteomes" id="UP000002274"/>
    </source>
</evidence>
<evidence type="ECO:0000313" key="9">
    <source>
        <dbReference type="EMBL" id="ABM76789.1"/>
    </source>
</evidence>
<dbReference type="Proteomes" id="UP000002274">
    <property type="component" value="Chromosome"/>
</dbReference>
<reference evidence="9 10" key="1">
    <citation type="journal article" date="2007" name="PLoS Genet.">
        <title>Patterns and implications of gene gain and loss in the evolution of Prochlorococcus.</title>
        <authorList>
            <person name="Kettler G.C."/>
            <person name="Martiny A.C."/>
            <person name="Huang K."/>
            <person name="Zucker J."/>
            <person name="Coleman M.L."/>
            <person name="Rodrigue S."/>
            <person name="Chen F."/>
            <person name="Lapidus A."/>
            <person name="Ferriera S."/>
            <person name="Johnson J."/>
            <person name="Steglich C."/>
            <person name="Church G.M."/>
            <person name="Richardson P."/>
            <person name="Chisholm S.W."/>
        </authorList>
    </citation>
    <scope>NUCLEOTIDE SEQUENCE [LARGE SCALE GENOMIC DNA]</scope>
    <source>
        <strain evidence="9 10">MIT 9303</strain>
    </source>
</reference>
<organism evidence="9 10">
    <name type="scientific">Prochlorococcus marinus (strain MIT 9303)</name>
    <dbReference type="NCBI Taxonomy" id="59922"/>
    <lineage>
        <taxon>Bacteria</taxon>
        <taxon>Bacillati</taxon>
        <taxon>Cyanobacteriota</taxon>
        <taxon>Cyanophyceae</taxon>
        <taxon>Synechococcales</taxon>
        <taxon>Prochlorococcaceae</taxon>
        <taxon>Prochlorococcus</taxon>
    </lineage>
</organism>
<dbReference type="UniPathway" id="UPA00244">
    <property type="reaction ID" value="UER00312"/>
</dbReference>